<dbReference type="Gene3D" id="3.90.228.10">
    <property type="match status" value="1"/>
</dbReference>
<dbReference type="STRING" id="39966.A0A369K444"/>
<feature type="region of interest" description="Disordered" evidence="5">
    <location>
        <begin position="857"/>
        <end position="877"/>
    </location>
</feature>
<evidence type="ECO:0000256" key="1">
    <source>
        <dbReference type="ARBA" id="ARBA00022676"/>
    </source>
</evidence>
<dbReference type="SUPFAM" id="SSF56399">
    <property type="entry name" value="ADP-ribosylation"/>
    <property type="match status" value="1"/>
</dbReference>
<dbReference type="SMART" id="SM00212">
    <property type="entry name" value="UBCc"/>
    <property type="match status" value="1"/>
</dbReference>
<dbReference type="Gene3D" id="3.10.110.10">
    <property type="entry name" value="Ubiquitin Conjugating Enzyme"/>
    <property type="match status" value="1"/>
</dbReference>
<keyword evidence="3" id="KW-0548">Nucleotidyltransferase</keyword>
<evidence type="ECO:0000256" key="4">
    <source>
        <dbReference type="ARBA" id="ARBA00023027"/>
    </source>
</evidence>
<evidence type="ECO:0000259" key="6">
    <source>
        <dbReference type="PROSITE" id="PS50127"/>
    </source>
</evidence>
<evidence type="ECO:0000256" key="3">
    <source>
        <dbReference type="ARBA" id="ARBA00022695"/>
    </source>
</evidence>
<evidence type="ECO:0000256" key="2">
    <source>
        <dbReference type="ARBA" id="ARBA00022679"/>
    </source>
</evidence>
<evidence type="ECO:0000313" key="7">
    <source>
        <dbReference type="EMBL" id="RDB28698.1"/>
    </source>
</evidence>
<gene>
    <name evidence="7" type="ORF">Hypma_015532</name>
</gene>
<keyword evidence="2" id="KW-0808">Transferase</keyword>
<evidence type="ECO:0000313" key="8">
    <source>
        <dbReference type="Proteomes" id="UP000076154"/>
    </source>
</evidence>
<accession>A0A369K444</accession>
<dbReference type="PROSITE" id="PS50127">
    <property type="entry name" value="UBC_2"/>
    <property type="match status" value="1"/>
</dbReference>
<dbReference type="Proteomes" id="UP000076154">
    <property type="component" value="Unassembled WGS sequence"/>
</dbReference>
<evidence type="ECO:0000256" key="5">
    <source>
        <dbReference type="SAM" id="MobiDB-lite"/>
    </source>
</evidence>
<dbReference type="InterPro" id="IPR012317">
    <property type="entry name" value="Poly(ADP-ribose)pol_cat_dom"/>
</dbReference>
<dbReference type="SUPFAM" id="SSF54495">
    <property type="entry name" value="UBC-like"/>
    <property type="match status" value="1"/>
</dbReference>
<protein>
    <recommendedName>
        <fullName evidence="6">UBC core domain-containing protein</fullName>
    </recommendedName>
</protein>
<proteinExistence type="predicted"/>
<dbReference type="GO" id="GO:0003950">
    <property type="term" value="F:NAD+ poly-ADP-ribosyltransferase activity"/>
    <property type="evidence" value="ECO:0007669"/>
    <property type="project" value="InterPro"/>
</dbReference>
<reference evidence="7" key="1">
    <citation type="submission" date="2018-04" db="EMBL/GenBank/DDBJ databases">
        <title>Whole genome sequencing of Hypsizygus marmoreus.</title>
        <authorList>
            <person name="Choi I.-G."/>
            <person name="Min B."/>
            <person name="Kim J.-G."/>
            <person name="Kim S."/>
            <person name="Oh Y.-L."/>
            <person name="Kong W.-S."/>
            <person name="Park H."/>
            <person name="Jeong J."/>
            <person name="Song E.-S."/>
        </authorList>
    </citation>
    <scope>NUCLEOTIDE SEQUENCE [LARGE SCALE GENOMIC DNA]</scope>
    <source>
        <strain evidence="7">51987-8</strain>
    </source>
</reference>
<dbReference type="EMBL" id="LUEZ02000010">
    <property type="protein sequence ID" value="RDB28698.1"/>
    <property type="molecule type" value="Genomic_DNA"/>
</dbReference>
<name>A0A369K444_HYPMA</name>
<keyword evidence="4" id="KW-0520">NAD</keyword>
<dbReference type="Pfam" id="PF00644">
    <property type="entry name" value="PARP"/>
    <property type="match status" value="1"/>
</dbReference>
<organism evidence="7 8">
    <name type="scientific">Hypsizygus marmoreus</name>
    <name type="common">White beech mushroom</name>
    <name type="synonym">Agaricus marmoreus</name>
    <dbReference type="NCBI Taxonomy" id="39966"/>
    <lineage>
        <taxon>Eukaryota</taxon>
        <taxon>Fungi</taxon>
        <taxon>Dikarya</taxon>
        <taxon>Basidiomycota</taxon>
        <taxon>Agaricomycotina</taxon>
        <taxon>Agaricomycetes</taxon>
        <taxon>Agaricomycetidae</taxon>
        <taxon>Agaricales</taxon>
        <taxon>Tricholomatineae</taxon>
        <taxon>Lyophyllaceae</taxon>
        <taxon>Hypsizygus</taxon>
    </lineage>
</organism>
<keyword evidence="1" id="KW-0328">Glycosyltransferase</keyword>
<feature type="domain" description="UBC core" evidence="6">
    <location>
        <begin position="998"/>
        <end position="1179"/>
    </location>
</feature>
<comment type="caution">
    <text evidence="7">The sequence shown here is derived from an EMBL/GenBank/DDBJ whole genome shotgun (WGS) entry which is preliminary data.</text>
</comment>
<sequence length="1179" mass="132029">MPVFRKVSANREPEYIVVHGSDSEPELIQTEPAHKRHKSMRGSDRDQHAVMNAEMARHGSKTTEKNAHLKGRRRYNADLEDLKEEYRDGLGYQGYRIKKFRVGDDEGSIELGICNSHGNDVLGLILLVSDTSDYPKSHSFFSYSNDADLPPHVLNIVESISSWPSQTIWQTVQKVLTSLARPNDIVLSPQSQDEDIDMEDDESSDYEAFDEFDTANEGTTSVSKLNLQKIQNDFVETVATGYRPGVIHFGGDDFAVSISLPVIALAQSIPPRALMAWDRRLLSRSQHLTLLISGFRGMYPPISPDGTYGTVAQQTGTSLTFKVGLSKRYKPGMEHAKDAGRTFGLILEDAEDELRIQAEKAAALEAEYEYNSDTYAEPGQLEPIVELEEEEDDGRFDRFSLSSSLESLLDHAFLKVLQLRRRFGLGWAGAEVLFAEMERRQVKAEVVIDAMRKEILLADEEETKLSRTNDLPHDPLLGLEANHEVNLPLAAFCYLIRRLSLCTRYCIVCHNKLNSAFEALKPYVCDSKLCAYQYYSLNRGPSLEYEIIHNPQTVDLLVSIAHSAASEGVMEEPLPTGLGLRVPVPDPTKAREVPNVPQYFIQPNATVPTTVPVSAENIARGLDGLCDFDDLSIPMMRASIVEMIDSLPAIEDMKKHLEKKVKAGRAKPKLRDMDSSILPAAWSILRWCVASCTAYLEEITSGEESIKNMDPGWRQFRFSVGAPDAEAKFKAAITDAQAKDVNALSYPSLYAFHGSPLRNWHSIIRHGLWYKQVAHGRAYGHGVYLAKEGNLSMGSYAQPGRSSWRKSRICPSSCVALAEIVNLPKKFVSHDPHFVIKDTHWIVCRYLLVKGTIETTYSNPSNESSPPAPKPATPQVTLDPAHPITLNGKRIEIPEPSHQIDTLLKARQQEYCEEDNDEEDVAIFVMKATVPEVIEINSDDEDYSMDYEDGDYATPHKEPVVFAVKNVEKPIDDWKHDQDWVTKSILHLMPPPFEATPSATMAVQRELKTMLKEQDNAKSLKDLGWYMSPDFIGDNLFQWIVEMHSFDDELPIAKDMKAKGLNSIIFEIRFPPAFPISPPFFRIVTPRFLPFIHGGGGHVTGGGSICMDLLTSDGWLPSYSIAAVLMQIKLAISNLDPRPARLSSDFDRPYGVHEALEGYKRAAATHGWQIPVGIEKLVR</sequence>
<dbReference type="InterPro" id="IPR000608">
    <property type="entry name" value="UBC"/>
</dbReference>
<dbReference type="InterPro" id="IPR016135">
    <property type="entry name" value="UBQ-conjugating_enzyme/RWD"/>
</dbReference>
<dbReference type="GO" id="GO:0016779">
    <property type="term" value="F:nucleotidyltransferase activity"/>
    <property type="evidence" value="ECO:0007669"/>
    <property type="project" value="UniProtKB-KW"/>
</dbReference>
<dbReference type="OrthoDB" id="109543at2759"/>
<dbReference type="InParanoid" id="A0A369K444"/>
<dbReference type="AlphaFoldDB" id="A0A369K444"/>
<dbReference type="Pfam" id="PF00179">
    <property type="entry name" value="UQ_con"/>
    <property type="match status" value="1"/>
</dbReference>
<dbReference type="CDD" id="cd23802">
    <property type="entry name" value="UBCc_UBE2Q"/>
    <property type="match status" value="1"/>
</dbReference>
<dbReference type="InterPro" id="IPR051838">
    <property type="entry name" value="ARTD_PARP"/>
</dbReference>
<dbReference type="PANTHER" id="PTHR21328">
    <property type="entry name" value="POLY ADP-RIBOSE POLYMERASE FAMILY, MEMBER PARP"/>
    <property type="match status" value="1"/>
</dbReference>
<keyword evidence="8" id="KW-1185">Reference proteome</keyword>